<dbReference type="SUPFAM" id="SSF51197">
    <property type="entry name" value="Clavaminate synthase-like"/>
    <property type="match status" value="1"/>
</dbReference>
<proteinExistence type="predicted"/>
<dbReference type="PANTHER" id="PTHR40470">
    <property type="entry name" value="PHYTANOYL-COA DIOXYGENASE FAMILY PROTEIN (AFU_ORTHOLOGUE AFUA_2G15850)"/>
    <property type="match status" value="1"/>
</dbReference>
<dbReference type="AlphaFoldDB" id="A0A8H4R2X1"/>
<feature type="region of interest" description="Disordered" evidence="1">
    <location>
        <begin position="179"/>
        <end position="198"/>
    </location>
</feature>
<dbReference type="EMBL" id="JAACJL010000002">
    <property type="protein sequence ID" value="KAF4622444.1"/>
    <property type="molecule type" value="Genomic_DNA"/>
</dbReference>
<protein>
    <recommendedName>
        <fullName evidence="4">Phytanoyl-CoA dioxygenase</fullName>
    </recommendedName>
</protein>
<comment type="caution">
    <text evidence="2">The sequence shown here is derived from an EMBL/GenBank/DDBJ whole genome shotgun (WGS) entry which is preliminary data.</text>
</comment>
<dbReference type="Proteomes" id="UP000521872">
    <property type="component" value="Unassembled WGS sequence"/>
</dbReference>
<gene>
    <name evidence="2" type="ORF">D9613_009258</name>
</gene>
<accession>A0A8H4R2X1</accession>
<sequence length="299" mass="34336">MVESAKYSGLKEKYERDGYVIVPDLIDPADWADLEGACERAVSRTREGAWRYRRTVGRQFPPYGEVDPDSWGVQHIMHPEMGEKAFVRWYTSTRLLEVVKVLLGCEESDLQMELFNVLINPVSHDFALRWHRDDIREDATTEEEQKALDIWHFGVQWNTALYIDSCLYVVPGSHKIPRTDEQRVNSSGQVPENPLDMPGSIRVTLQPGESVFYNQNILHCATYNSKAKRATLHACIGDTKGGTTRARNILQHELDWMKGEEFAKTIPNEVGRGMLKNLIRMYDESKKDGKDEIVYSLKN</sequence>
<organism evidence="2 3">
    <name type="scientific">Agrocybe pediades</name>
    <dbReference type="NCBI Taxonomy" id="84607"/>
    <lineage>
        <taxon>Eukaryota</taxon>
        <taxon>Fungi</taxon>
        <taxon>Dikarya</taxon>
        <taxon>Basidiomycota</taxon>
        <taxon>Agaricomycotina</taxon>
        <taxon>Agaricomycetes</taxon>
        <taxon>Agaricomycetidae</taxon>
        <taxon>Agaricales</taxon>
        <taxon>Agaricineae</taxon>
        <taxon>Strophariaceae</taxon>
        <taxon>Agrocybe</taxon>
    </lineage>
</organism>
<dbReference type="Gene3D" id="2.60.120.620">
    <property type="entry name" value="q2cbj1_9rhob like domain"/>
    <property type="match status" value="1"/>
</dbReference>
<reference evidence="2 3" key="1">
    <citation type="submission" date="2019-12" db="EMBL/GenBank/DDBJ databases">
        <authorList>
            <person name="Floudas D."/>
            <person name="Bentzer J."/>
            <person name="Ahren D."/>
            <person name="Johansson T."/>
            <person name="Persson P."/>
            <person name="Tunlid A."/>
        </authorList>
    </citation>
    <scope>NUCLEOTIDE SEQUENCE [LARGE SCALE GENOMIC DNA]</scope>
    <source>
        <strain evidence="2 3">CBS 102.39</strain>
    </source>
</reference>
<evidence type="ECO:0000313" key="2">
    <source>
        <dbReference type="EMBL" id="KAF4622444.1"/>
    </source>
</evidence>
<dbReference type="Pfam" id="PF05721">
    <property type="entry name" value="PhyH"/>
    <property type="match status" value="1"/>
</dbReference>
<dbReference type="PANTHER" id="PTHR40470:SF1">
    <property type="entry name" value="PHYTANOYL-COA DIOXYGENASE FAMILY PROTEIN (AFU_ORTHOLOGUE AFUA_2G15850)"/>
    <property type="match status" value="1"/>
</dbReference>
<evidence type="ECO:0008006" key="4">
    <source>
        <dbReference type="Google" id="ProtNLM"/>
    </source>
</evidence>
<evidence type="ECO:0000256" key="1">
    <source>
        <dbReference type="SAM" id="MobiDB-lite"/>
    </source>
</evidence>
<keyword evidence="3" id="KW-1185">Reference proteome</keyword>
<name>A0A8H4R2X1_9AGAR</name>
<dbReference type="InterPro" id="IPR008775">
    <property type="entry name" value="Phytyl_CoA_dOase-like"/>
</dbReference>
<evidence type="ECO:0000313" key="3">
    <source>
        <dbReference type="Proteomes" id="UP000521872"/>
    </source>
</evidence>